<dbReference type="Gene3D" id="3.50.50.60">
    <property type="entry name" value="FAD/NAD(P)-binding domain"/>
    <property type="match status" value="1"/>
</dbReference>
<comment type="caution">
    <text evidence="14">The sequence shown here is derived from an EMBL/GenBank/DDBJ whole genome shotgun (WGS) entry which is preliminary data.</text>
</comment>
<dbReference type="SUPFAM" id="SSF51905">
    <property type="entry name" value="FAD/NAD(P)-binding domain"/>
    <property type="match status" value="1"/>
</dbReference>
<comment type="catalytic activity">
    <reaction evidence="1">
        <text>coproporphyrinogen III + 3 O2 = coproporphyrin III + 3 H2O2</text>
        <dbReference type="Rhea" id="RHEA:43436"/>
        <dbReference type="ChEBI" id="CHEBI:15379"/>
        <dbReference type="ChEBI" id="CHEBI:16240"/>
        <dbReference type="ChEBI" id="CHEBI:57309"/>
        <dbReference type="ChEBI" id="CHEBI:131725"/>
        <dbReference type="EC" id="1.3.3.15"/>
    </reaction>
    <physiologicalReaction direction="left-to-right" evidence="1">
        <dbReference type="Rhea" id="RHEA:43437"/>
    </physiologicalReaction>
</comment>
<dbReference type="PANTHER" id="PTHR42923:SF3">
    <property type="entry name" value="PROTOPORPHYRINOGEN OXIDASE"/>
    <property type="match status" value="1"/>
</dbReference>
<evidence type="ECO:0000256" key="12">
    <source>
        <dbReference type="RuleBase" id="RU364052"/>
    </source>
</evidence>
<reference evidence="14 15" key="1">
    <citation type="journal article" date="2019" name="Int. J. Syst. Evol. Microbiol.">
        <title>The Global Catalogue of Microorganisms (GCM) 10K type strain sequencing project: providing services to taxonomists for standard genome sequencing and annotation.</title>
        <authorList>
            <consortium name="The Broad Institute Genomics Platform"/>
            <consortium name="The Broad Institute Genome Sequencing Center for Infectious Disease"/>
            <person name="Wu L."/>
            <person name="Ma J."/>
        </authorList>
    </citation>
    <scope>NUCLEOTIDE SEQUENCE [LARGE SCALE GENOMIC DNA]</scope>
    <source>
        <strain evidence="14 15">JCM 13584</strain>
    </source>
</reference>
<evidence type="ECO:0000256" key="10">
    <source>
        <dbReference type="ARBA" id="ARBA00023002"/>
    </source>
</evidence>
<evidence type="ECO:0000256" key="6">
    <source>
        <dbReference type="ARBA" id="ARBA00012402"/>
    </source>
</evidence>
<dbReference type="SUPFAM" id="SSF54373">
    <property type="entry name" value="FAD-linked reductases, C-terminal domain"/>
    <property type="match status" value="1"/>
</dbReference>
<gene>
    <name evidence="14" type="primary">hemG</name>
    <name evidence="14" type="ORF">GCM10009717_23480</name>
</gene>
<dbReference type="Proteomes" id="UP001499954">
    <property type="component" value="Unassembled WGS sequence"/>
</dbReference>
<keyword evidence="11 12" id="KW-0350">Heme biosynthesis</keyword>
<dbReference type="RefSeq" id="WP_157414266.1">
    <property type="nucleotide sequence ID" value="NZ_BAAAMK010000004.1"/>
</dbReference>
<dbReference type="EC" id="1.3.3.15" evidence="6 12"/>
<dbReference type="InterPro" id="IPR004572">
    <property type="entry name" value="Protoporphyrinogen_oxidase"/>
</dbReference>
<dbReference type="PRINTS" id="PR00411">
    <property type="entry name" value="PNDRDTASEI"/>
</dbReference>
<name>A0ABN2QQI7_9MICO</name>
<dbReference type="Gene3D" id="1.10.3110.10">
    <property type="entry name" value="protoporphyrinogen ix oxidase, domain 3"/>
    <property type="match status" value="1"/>
</dbReference>
<dbReference type="EMBL" id="BAAAMK010000004">
    <property type="protein sequence ID" value="GAA1956617.1"/>
    <property type="molecule type" value="Genomic_DNA"/>
</dbReference>
<protein>
    <recommendedName>
        <fullName evidence="7 12">Coproporphyrinogen III oxidase</fullName>
        <ecNumber evidence="6 12">1.3.3.15</ecNumber>
    </recommendedName>
</protein>
<dbReference type="PANTHER" id="PTHR42923">
    <property type="entry name" value="PROTOPORPHYRINOGEN OXIDASE"/>
    <property type="match status" value="1"/>
</dbReference>
<dbReference type="Gene3D" id="3.90.660.20">
    <property type="entry name" value="Protoporphyrinogen oxidase, mitochondrial, domain 2"/>
    <property type="match status" value="1"/>
</dbReference>
<evidence type="ECO:0000256" key="2">
    <source>
        <dbReference type="ARBA" id="ARBA00001974"/>
    </source>
</evidence>
<evidence type="ECO:0000313" key="14">
    <source>
        <dbReference type="EMBL" id="GAA1956617.1"/>
    </source>
</evidence>
<comment type="cofactor">
    <cofactor evidence="2 12">
        <name>FAD</name>
        <dbReference type="ChEBI" id="CHEBI:57692"/>
    </cofactor>
</comment>
<evidence type="ECO:0000256" key="8">
    <source>
        <dbReference type="ARBA" id="ARBA00022630"/>
    </source>
</evidence>
<evidence type="ECO:0000259" key="13">
    <source>
        <dbReference type="Pfam" id="PF01593"/>
    </source>
</evidence>
<dbReference type="Pfam" id="PF01593">
    <property type="entry name" value="Amino_oxidase"/>
    <property type="match status" value="1"/>
</dbReference>
<comment type="similarity">
    <text evidence="5 12">Belongs to the protoporphyrinogen/coproporphyrinogen oxidase family. Coproporphyrinogen III oxidase subfamily.</text>
</comment>
<keyword evidence="15" id="KW-1185">Reference proteome</keyword>
<evidence type="ECO:0000256" key="11">
    <source>
        <dbReference type="ARBA" id="ARBA00023133"/>
    </source>
</evidence>
<sequence length="530" mass="53851">MTDRGATDGGVVLERRTADVVVVGGGIAGLVGALECAKIGLKVTLLERRDVLGGCVGRIELDGLTIDSGAESFATRGGAVAELIAELGLGDAVESPNPAGAWLVWPAAGKLDAAPLPKTGMLGIPANPLGDDVRRIIGWSGASRAYLDRLKPILRIGRAHSLGKLVRERMGDAVLDRLVTPISAGVYSTNPDDLDLDVVAPGLNEAMTRMGSLSGGVGQLLEERKAGGAVQGLAGGMHTLVDALLGQLDRFGVEVVTGADVTALARTDGGWRTTATVAGKPGVATDGAAIDATVPVGALADSADAASTLVVDSRFVLLASPAPASRHLLVEALEGWAEVSDWPAAASVEIVTLVLDAPALDDAPRGTGVLVAAGTPGVTAKALTHSTAKWSWLADRTDGRHVVRLSYGRAGEQNPLDDRSDAEVRTIALADASALLGVELDDAAIRALGRASWRDALSQATLGQRDRVRALEEALAAEPGIEVAGSWVAGTGLASVVPHAVAAAARIRHLAVGPTGGSAVDPTVDPGANA</sequence>
<comment type="subcellular location">
    <subcellularLocation>
        <location evidence="12">Cytoplasm</location>
    </subcellularLocation>
</comment>
<dbReference type="NCBIfam" id="TIGR00562">
    <property type="entry name" value="proto_IX_ox"/>
    <property type="match status" value="1"/>
</dbReference>
<organism evidence="14 15">
    <name type="scientific">Agromyces allii</name>
    <dbReference type="NCBI Taxonomy" id="393607"/>
    <lineage>
        <taxon>Bacteria</taxon>
        <taxon>Bacillati</taxon>
        <taxon>Actinomycetota</taxon>
        <taxon>Actinomycetes</taxon>
        <taxon>Micrococcales</taxon>
        <taxon>Microbacteriaceae</taxon>
        <taxon>Agromyces</taxon>
    </lineage>
</organism>
<comment type="function">
    <text evidence="3 12">Involved in coproporphyrin-dependent heme b biosynthesis. Catalyzes the oxidation of coproporphyrinogen III to coproporphyrin III.</text>
</comment>
<evidence type="ECO:0000256" key="4">
    <source>
        <dbReference type="ARBA" id="ARBA00004744"/>
    </source>
</evidence>
<evidence type="ECO:0000256" key="3">
    <source>
        <dbReference type="ARBA" id="ARBA00002185"/>
    </source>
</evidence>
<evidence type="ECO:0000313" key="15">
    <source>
        <dbReference type="Proteomes" id="UP001499954"/>
    </source>
</evidence>
<dbReference type="InterPro" id="IPR002937">
    <property type="entry name" value="Amino_oxidase"/>
</dbReference>
<keyword evidence="12" id="KW-0963">Cytoplasm</keyword>
<feature type="domain" description="Amine oxidase" evidence="13">
    <location>
        <begin position="27"/>
        <end position="506"/>
    </location>
</feature>
<dbReference type="InterPro" id="IPR036188">
    <property type="entry name" value="FAD/NAD-bd_sf"/>
</dbReference>
<keyword evidence="9 12" id="KW-0274">FAD</keyword>
<comment type="pathway">
    <text evidence="4 12">Porphyrin-containing compound metabolism; protoheme biosynthesis.</text>
</comment>
<evidence type="ECO:0000256" key="7">
    <source>
        <dbReference type="ARBA" id="ARBA00019046"/>
    </source>
</evidence>
<evidence type="ECO:0000256" key="5">
    <source>
        <dbReference type="ARBA" id="ARBA00008310"/>
    </source>
</evidence>
<dbReference type="InterPro" id="IPR050464">
    <property type="entry name" value="Zeta_carotene_desat/Oxidored"/>
</dbReference>
<proteinExistence type="inferred from homology"/>
<evidence type="ECO:0000256" key="9">
    <source>
        <dbReference type="ARBA" id="ARBA00022827"/>
    </source>
</evidence>
<keyword evidence="8 12" id="KW-0285">Flavoprotein</keyword>
<evidence type="ECO:0000256" key="1">
    <source>
        <dbReference type="ARBA" id="ARBA00001755"/>
    </source>
</evidence>
<accession>A0ABN2QQI7</accession>
<keyword evidence="10 12" id="KW-0560">Oxidoreductase</keyword>